<keyword evidence="5 15" id="KW-0378">Hydrolase</keyword>
<sequence>MKHSTPVAQIARIKPLYAKRLKKLNIKEVADLLFHFPARYEDFSEIIPIEQVRAGNKVTVEGKVIELKQSRTWKKKMALTEAVVKDETSVIKAIWFNQPYLARVMQEGARVVLSGKAALRGNELYLSSPTHEIKTISQNETIHTGRLVPVYPETAGVSSRWFRYIISNLLTATDKFEDPLPKELRDEKKFSEINEALAQIHFPKSKEEAKRAKYRFAFEELLTIQLAALLAKKKLRNSAAPSIQTNVKLTKQFVSSLPYELTESQRKIAWRILKDMEEQHAMNRLLEGDVGSGKTVVAAIAALNAVDAGYQVAFMAPTEILAEQHYKNFTELFSHLNSHRPYLLNRCIELYTHSKKPPKNKRVDIAIGTHALIQKRVQFENLGLIVIDEQHRFGVAQRAELQAKSNKLKAGHVPHFLSMTATPIPRTLALTAYGDLDISVLREMPLGRRQIKTRIVPSDERKAVYEFIKKELTAGRQAFVIFPLIEESKVLDAKAAVTEFENLSKGIFKNYRLALLHGRMKSGKKEEIMKNFMEGNLQMLVSTSVVEVGIDVPNATVMIIENADRFGLAQLYQFRGRVGRGPHQSYCFLLTDSDSSSVRRRLRALEAAKNGFELAEYDLRLRGPGEIYGNEQSGFGDLATQALTDARLIEEVHEAAEKLLENNPNLNGLSALTSRVHKKQQKLHFE</sequence>
<dbReference type="SMART" id="SM00490">
    <property type="entry name" value="HELICc"/>
    <property type="match status" value="1"/>
</dbReference>
<evidence type="ECO:0000256" key="4">
    <source>
        <dbReference type="ARBA" id="ARBA00022763"/>
    </source>
</evidence>
<proteinExistence type="inferred from homology"/>
<dbReference type="NCBIfam" id="TIGR00643">
    <property type="entry name" value="recG"/>
    <property type="match status" value="1"/>
</dbReference>
<evidence type="ECO:0000256" key="9">
    <source>
        <dbReference type="ARBA" id="ARBA00023172"/>
    </source>
</evidence>
<dbReference type="Pfam" id="PF19833">
    <property type="entry name" value="RecG_dom3_C"/>
    <property type="match status" value="1"/>
</dbReference>
<dbReference type="NCBIfam" id="NF008168">
    <property type="entry name" value="PRK10917.2-2"/>
    <property type="match status" value="1"/>
</dbReference>
<comment type="similarity">
    <text evidence="1 15">Belongs to the helicase family. RecG subfamily.</text>
</comment>
<comment type="caution">
    <text evidence="18">The sequence shown here is derived from an EMBL/GenBank/DDBJ whole genome shotgun (WGS) entry which is preliminary data.</text>
</comment>
<dbReference type="Gene3D" id="2.40.50.140">
    <property type="entry name" value="Nucleic acid-binding proteins"/>
    <property type="match status" value="1"/>
</dbReference>
<keyword evidence="6 15" id="KW-0347">Helicase</keyword>
<protein>
    <recommendedName>
        <fullName evidence="2 15">ATP-dependent DNA helicase RecG</fullName>
        <ecNumber evidence="13 15">5.6.2.4</ecNumber>
    </recommendedName>
</protein>
<evidence type="ECO:0000256" key="10">
    <source>
        <dbReference type="ARBA" id="ARBA00023204"/>
    </source>
</evidence>
<feature type="domain" description="Helicase ATP-binding" evidence="16">
    <location>
        <begin position="275"/>
        <end position="441"/>
    </location>
</feature>
<comment type="catalytic activity">
    <reaction evidence="14 15">
        <text>ATP + H2O = ADP + phosphate + H(+)</text>
        <dbReference type="Rhea" id="RHEA:13065"/>
        <dbReference type="ChEBI" id="CHEBI:15377"/>
        <dbReference type="ChEBI" id="CHEBI:15378"/>
        <dbReference type="ChEBI" id="CHEBI:30616"/>
        <dbReference type="ChEBI" id="CHEBI:43474"/>
        <dbReference type="ChEBI" id="CHEBI:456216"/>
        <dbReference type="EC" id="5.6.2.4"/>
    </reaction>
</comment>
<comment type="catalytic activity">
    <reaction evidence="12 15">
        <text>Couples ATP hydrolysis with the unwinding of duplex DNA by translocating in the 3'-5' direction.</text>
        <dbReference type="EC" id="5.6.2.4"/>
    </reaction>
</comment>
<dbReference type="NCBIfam" id="NF008165">
    <property type="entry name" value="PRK10917.1-3"/>
    <property type="match status" value="1"/>
</dbReference>
<dbReference type="EMBL" id="MHOI01000038">
    <property type="protein sequence ID" value="OGZ60724.1"/>
    <property type="molecule type" value="Genomic_DNA"/>
</dbReference>
<evidence type="ECO:0000259" key="17">
    <source>
        <dbReference type="PROSITE" id="PS51194"/>
    </source>
</evidence>
<dbReference type="SMART" id="SM00487">
    <property type="entry name" value="DEXDc"/>
    <property type="match status" value="1"/>
</dbReference>
<evidence type="ECO:0000256" key="8">
    <source>
        <dbReference type="ARBA" id="ARBA00023125"/>
    </source>
</evidence>
<evidence type="ECO:0000313" key="18">
    <source>
        <dbReference type="EMBL" id="OGZ60724.1"/>
    </source>
</evidence>
<dbReference type="InterPro" id="IPR045562">
    <property type="entry name" value="RecG_dom3_C"/>
</dbReference>
<dbReference type="PANTHER" id="PTHR47964:SF1">
    <property type="entry name" value="ATP-DEPENDENT DNA HELICASE HOMOLOG RECG, CHLOROPLASTIC"/>
    <property type="match status" value="1"/>
</dbReference>
<dbReference type="Proteomes" id="UP000179153">
    <property type="component" value="Unassembled WGS sequence"/>
</dbReference>
<dbReference type="Pfam" id="PF17191">
    <property type="entry name" value="RecG_wedge"/>
    <property type="match status" value="1"/>
</dbReference>
<dbReference type="PROSITE" id="PS51194">
    <property type="entry name" value="HELICASE_CTER"/>
    <property type="match status" value="1"/>
</dbReference>
<reference evidence="18 19" key="1">
    <citation type="journal article" date="2016" name="Nat. Commun.">
        <title>Thousands of microbial genomes shed light on interconnected biogeochemical processes in an aquifer system.</title>
        <authorList>
            <person name="Anantharaman K."/>
            <person name="Brown C.T."/>
            <person name="Hug L.A."/>
            <person name="Sharon I."/>
            <person name="Castelle C.J."/>
            <person name="Probst A.J."/>
            <person name="Thomas B.C."/>
            <person name="Singh A."/>
            <person name="Wilkins M.J."/>
            <person name="Karaoz U."/>
            <person name="Brodie E.L."/>
            <person name="Williams K.H."/>
            <person name="Hubbard S.S."/>
            <person name="Banfield J.F."/>
        </authorList>
    </citation>
    <scope>NUCLEOTIDE SEQUENCE [LARGE SCALE GENOMIC DNA]</scope>
</reference>
<dbReference type="InterPro" id="IPR033454">
    <property type="entry name" value="RecG_wedge"/>
</dbReference>
<evidence type="ECO:0000256" key="13">
    <source>
        <dbReference type="ARBA" id="ARBA00034808"/>
    </source>
</evidence>
<evidence type="ECO:0000256" key="15">
    <source>
        <dbReference type="RuleBase" id="RU363016"/>
    </source>
</evidence>
<dbReference type="GO" id="GO:0006310">
    <property type="term" value="P:DNA recombination"/>
    <property type="evidence" value="ECO:0007669"/>
    <property type="project" value="UniProtKB-UniRule"/>
</dbReference>
<accession>A0A1G2HE28</accession>
<dbReference type="AlphaFoldDB" id="A0A1G2HE28"/>
<keyword evidence="10 15" id="KW-0234">DNA repair</keyword>
<dbReference type="CDD" id="cd04488">
    <property type="entry name" value="RecG_wedge_OBF"/>
    <property type="match status" value="1"/>
</dbReference>
<keyword evidence="7 15" id="KW-0067">ATP-binding</keyword>
<dbReference type="InterPro" id="IPR012340">
    <property type="entry name" value="NA-bd_OB-fold"/>
</dbReference>
<dbReference type="Gene3D" id="3.40.50.300">
    <property type="entry name" value="P-loop containing nucleotide triphosphate hydrolases"/>
    <property type="match status" value="2"/>
</dbReference>
<dbReference type="PANTHER" id="PTHR47964">
    <property type="entry name" value="ATP-DEPENDENT DNA HELICASE HOMOLOG RECG, CHLOROPLASTIC"/>
    <property type="match status" value="1"/>
</dbReference>
<evidence type="ECO:0000259" key="16">
    <source>
        <dbReference type="PROSITE" id="PS51192"/>
    </source>
</evidence>
<dbReference type="GO" id="GO:0043138">
    <property type="term" value="F:3'-5' DNA helicase activity"/>
    <property type="evidence" value="ECO:0007669"/>
    <property type="project" value="UniProtKB-EC"/>
</dbReference>
<dbReference type="Pfam" id="PF00270">
    <property type="entry name" value="DEAD"/>
    <property type="match status" value="1"/>
</dbReference>
<evidence type="ECO:0000256" key="11">
    <source>
        <dbReference type="ARBA" id="ARBA00023235"/>
    </source>
</evidence>
<dbReference type="InterPro" id="IPR011545">
    <property type="entry name" value="DEAD/DEAH_box_helicase_dom"/>
</dbReference>
<keyword evidence="11" id="KW-0413">Isomerase</keyword>
<dbReference type="EC" id="5.6.2.4" evidence="13 15"/>
<evidence type="ECO:0000256" key="2">
    <source>
        <dbReference type="ARBA" id="ARBA00017846"/>
    </source>
</evidence>
<dbReference type="PROSITE" id="PS51192">
    <property type="entry name" value="HELICASE_ATP_BIND_1"/>
    <property type="match status" value="1"/>
</dbReference>
<evidence type="ECO:0000313" key="19">
    <source>
        <dbReference type="Proteomes" id="UP000179153"/>
    </source>
</evidence>
<comment type="function">
    <text evidence="15">Plays a critical role in recombination and DNA repair. Helps process Holliday junction intermediates to mature products by catalyzing branch migration. Has replication fork regression activity, unwinds stalled or blocked replication forks to make a HJ that can be resolved. Has a DNA unwinding activity characteristic of a DNA helicase with 3'-5' polarity.</text>
</comment>
<dbReference type="GO" id="GO:0005524">
    <property type="term" value="F:ATP binding"/>
    <property type="evidence" value="ECO:0007669"/>
    <property type="project" value="UniProtKB-KW"/>
</dbReference>
<dbReference type="InterPro" id="IPR001650">
    <property type="entry name" value="Helicase_C-like"/>
</dbReference>
<organism evidence="18 19">
    <name type="scientific">Candidatus Spechtbacteria bacterium RIFCSPLOWO2_01_FULL_46_10</name>
    <dbReference type="NCBI Taxonomy" id="1802163"/>
    <lineage>
        <taxon>Bacteria</taxon>
        <taxon>Candidatus Spechtiibacteriota</taxon>
    </lineage>
</organism>
<dbReference type="SUPFAM" id="SSF52540">
    <property type="entry name" value="P-loop containing nucleoside triphosphate hydrolases"/>
    <property type="match status" value="2"/>
</dbReference>
<dbReference type="InterPro" id="IPR004609">
    <property type="entry name" value="ATP-dep_DNA_helicase_RecG"/>
</dbReference>
<feature type="domain" description="Helicase C-terminal" evidence="17">
    <location>
        <begin position="460"/>
        <end position="620"/>
    </location>
</feature>
<dbReference type="GO" id="GO:0006281">
    <property type="term" value="P:DNA repair"/>
    <property type="evidence" value="ECO:0007669"/>
    <property type="project" value="UniProtKB-UniRule"/>
</dbReference>
<evidence type="ECO:0000256" key="12">
    <source>
        <dbReference type="ARBA" id="ARBA00034617"/>
    </source>
</evidence>
<dbReference type="GO" id="GO:0003677">
    <property type="term" value="F:DNA binding"/>
    <property type="evidence" value="ECO:0007669"/>
    <property type="project" value="UniProtKB-KW"/>
</dbReference>
<dbReference type="InterPro" id="IPR014001">
    <property type="entry name" value="Helicase_ATP-bd"/>
</dbReference>
<dbReference type="Pfam" id="PF00271">
    <property type="entry name" value="Helicase_C"/>
    <property type="match status" value="1"/>
</dbReference>
<keyword evidence="3 15" id="KW-0547">Nucleotide-binding</keyword>
<keyword evidence="9 15" id="KW-0233">DNA recombination</keyword>
<keyword evidence="8" id="KW-0238">DNA-binding</keyword>
<evidence type="ECO:0000256" key="5">
    <source>
        <dbReference type="ARBA" id="ARBA00022801"/>
    </source>
</evidence>
<keyword evidence="4 15" id="KW-0227">DNA damage</keyword>
<dbReference type="InterPro" id="IPR027417">
    <property type="entry name" value="P-loop_NTPase"/>
</dbReference>
<evidence type="ECO:0000256" key="7">
    <source>
        <dbReference type="ARBA" id="ARBA00022840"/>
    </source>
</evidence>
<dbReference type="GO" id="GO:0016887">
    <property type="term" value="F:ATP hydrolysis activity"/>
    <property type="evidence" value="ECO:0007669"/>
    <property type="project" value="RHEA"/>
</dbReference>
<name>A0A1G2HE28_9BACT</name>
<evidence type="ECO:0000256" key="6">
    <source>
        <dbReference type="ARBA" id="ARBA00022806"/>
    </source>
</evidence>
<dbReference type="InterPro" id="IPR047112">
    <property type="entry name" value="RecG/Mfd"/>
</dbReference>
<dbReference type="STRING" id="1802163.A2932_02215"/>
<dbReference type="SUPFAM" id="SSF50249">
    <property type="entry name" value="Nucleic acid-binding proteins"/>
    <property type="match status" value="1"/>
</dbReference>
<evidence type="ECO:0000256" key="14">
    <source>
        <dbReference type="ARBA" id="ARBA00048988"/>
    </source>
</evidence>
<evidence type="ECO:0000256" key="1">
    <source>
        <dbReference type="ARBA" id="ARBA00007504"/>
    </source>
</evidence>
<gene>
    <name evidence="18" type="ORF">A2932_02215</name>
</gene>
<evidence type="ECO:0000256" key="3">
    <source>
        <dbReference type="ARBA" id="ARBA00022741"/>
    </source>
</evidence>